<name>A0A160DY76_9GAMM</name>
<dbReference type="OrthoDB" id="9149639at2"/>
<evidence type="ECO:0000256" key="2">
    <source>
        <dbReference type="PROSITE-ProRule" id="PRU01091"/>
    </source>
</evidence>
<keyword evidence="6" id="KW-1185">Reference proteome</keyword>
<dbReference type="RefSeq" id="WP_067650512.1">
    <property type="nucleotide sequence ID" value="NZ_CP015249.1"/>
</dbReference>
<evidence type="ECO:0000256" key="1">
    <source>
        <dbReference type="ARBA" id="ARBA00023125"/>
    </source>
</evidence>
<dbReference type="InterPro" id="IPR001867">
    <property type="entry name" value="OmpR/PhoB-type_DNA-bd"/>
</dbReference>
<keyword evidence="3" id="KW-0812">Transmembrane</keyword>
<feature type="DNA-binding region" description="OmpR/PhoB-type" evidence="2">
    <location>
        <begin position="3"/>
        <end position="101"/>
    </location>
</feature>
<dbReference type="EMBL" id="CP015249">
    <property type="protein sequence ID" value="ANB19544.1"/>
    <property type="molecule type" value="Genomic_DNA"/>
</dbReference>
<feature type="transmembrane region" description="Helical" evidence="3">
    <location>
        <begin position="147"/>
        <end position="168"/>
    </location>
</feature>
<gene>
    <name evidence="5" type="ORF">I596_3556</name>
</gene>
<proteinExistence type="predicted"/>
<dbReference type="SUPFAM" id="SSF46894">
    <property type="entry name" value="C-terminal effector domain of the bipartite response regulators"/>
    <property type="match status" value="1"/>
</dbReference>
<evidence type="ECO:0000313" key="5">
    <source>
        <dbReference type="EMBL" id="ANB19544.1"/>
    </source>
</evidence>
<dbReference type="InterPro" id="IPR011990">
    <property type="entry name" value="TPR-like_helical_dom_sf"/>
</dbReference>
<feature type="domain" description="OmpR/PhoB-type" evidence="4">
    <location>
        <begin position="3"/>
        <end position="101"/>
    </location>
</feature>
<dbReference type="Gene3D" id="1.10.10.10">
    <property type="entry name" value="Winged helix-like DNA-binding domain superfamily/Winged helix DNA-binding domain"/>
    <property type="match status" value="1"/>
</dbReference>
<dbReference type="Proteomes" id="UP000076830">
    <property type="component" value="Chromosome"/>
</dbReference>
<dbReference type="SUPFAM" id="SSF48452">
    <property type="entry name" value="TPR-like"/>
    <property type="match status" value="1"/>
</dbReference>
<keyword evidence="3" id="KW-0472">Membrane</keyword>
<protein>
    <submittedName>
        <fullName evidence="5">Transcriptional regulatory protein, HTH DNA binding domain</fullName>
    </submittedName>
</protein>
<dbReference type="PATRIC" id="fig|1300342.3.peg.3476"/>
<dbReference type="PROSITE" id="PS51755">
    <property type="entry name" value="OMPR_PHOB"/>
    <property type="match status" value="1"/>
</dbReference>
<dbReference type="Pfam" id="PF00486">
    <property type="entry name" value="Trans_reg_C"/>
    <property type="match status" value="1"/>
</dbReference>
<keyword evidence="1 2" id="KW-0238">DNA-binding</keyword>
<dbReference type="InterPro" id="IPR036388">
    <property type="entry name" value="WH-like_DNA-bd_sf"/>
</dbReference>
<dbReference type="CDD" id="cd00383">
    <property type="entry name" value="trans_reg_C"/>
    <property type="match status" value="1"/>
</dbReference>
<evidence type="ECO:0000259" key="4">
    <source>
        <dbReference type="PROSITE" id="PS51755"/>
    </source>
</evidence>
<dbReference type="SMART" id="SM00862">
    <property type="entry name" value="Trans_reg_C"/>
    <property type="match status" value="1"/>
</dbReference>
<keyword evidence="3" id="KW-1133">Transmembrane helix</keyword>
<organism evidence="5 6">
    <name type="scientific">Dokdonella koreensis DS-123</name>
    <dbReference type="NCBI Taxonomy" id="1300342"/>
    <lineage>
        <taxon>Bacteria</taxon>
        <taxon>Pseudomonadati</taxon>
        <taxon>Pseudomonadota</taxon>
        <taxon>Gammaproteobacteria</taxon>
        <taxon>Lysobacterales</taxon>
        <taxon>Rhodanobacteraceae</taxon>
        <taxon>Dokdonella</taxon>
    </lineage>
</organism>
<reference evidence="5 6" key="1">
    <citation type="submission" date="2016-04" db="EMBL/GenBank/DDBJ databases">
        <title>Complete genome sequence of Dokdonella koreensis DS-123T.</title>
        <authorList>
            <person name="Kim J.F."/>
            <person name="Lee H."/>
            <person name="Kwak M.-J."/>
        </authorList>
    </citation>
    <scope>NUCLEOTIDE SEQUENCE [LARGE SCALE GENOMIC DNA]</scope>
    <source>
        <strain evidence="5 6">DS-123</strain>
    </source>
</reference>
<sequence>MTSATYRFGDFRLDPATRTLSRGGETIALPSKAFDCIVYLIEHRDRAVGRDELIAAVWGKAELGDNVLGQTVLFARRALEDTGKEQHAIRTIVRYGYHWVAPVTIETAPQAMPAHASPPAGPQDDAAIVPGLDLPVPAPVTHRHRAVALRVSLALAAVALAIAGGLFWRSAAVPDRATGATAGPPAARPATLVLPATVSGDAEAGWARLGVMDLVADRLRAAGLAVVPSDNVVALARGLAADDRGDALHALATAAAAGLVVDARADALAGHWRVSLRTVLGREPPIDVQGESLDLLAAARLAGDRLAARLGGDQASTTPAAEPALEDLLQQVDAAMLSERLDSARVLLDQAGAALRADPQLRFRRAQIDYQAGQSAAAEAGFADLVATVPAEQDPIIHARALHGLGILAMQRGDSAAALPRLDAAIDLLRDRSVPDLLGKAYNSRAGAHAVRRENAAALADFAAARSALEAAGDGLALAVLDANLGAFDLLRDRHAEAVDALDRAIGRFAAFRLYAAELNARDAAAQAQLILLRPDAALASDARLHELASQVADPQRRLAAELTRAQVLAANGRLADAQALLALATADPAASPALRARAAAIAARLALAAEAPAEAERLATEALPTLPDSDDARLAEQTWITLLRAQQALGEVAAAAATVARIDARAARLDTPPAHLLARLAAAEHAADAGIAMAGFEQALAAADEGRTPLDVLLVAQGYAQRLIAAGLPGQAAPLAERVRGFADHDYEAALLQLRVYHALGQTAAWNGALARCRRLAGERVLPARLLVAP</sequence>
<dbReference type="InterPro" id="IPR016032">
    <property type="entry name" value="Sig_transdc_resp-reg_C-effctor"/>
</dbReference>
<accession>A0A160DY76</accession>
<dbReference type="Gene3D" id="1.25.40.10">
    <property type="entry name" value="Tetratricopeptide repeat domain"/>
    <property type="match status" value="1"/>
</dbReference>
<dbReference type="AlphaFoldDB" id="A0A160DY76"/>
<dbReference type="GO" id="GO:0006355">
    <property type="term" value="P:regulation of DNA-templated transcription"/>
    <property type="evidence" value="ECO:0007669"/>
    <property type="project" value="InterPro"/>
</dbReference>
<dbReference type="GO" id="GO:0000160">
    <property type="term" value="P:phosphorelay signal transduction system"/>
    <property type="evidence" value="ECO:0007669"/>
    <property type="project" value="InterPro"/>
</dbReference>
<dbReference type="KEGG" id="dko:I596_3556"/>
<evidence type="ECO:0000256" key="3">
    <source>
        <dbReference type="SAM" id="Phobius"/>
    </source>
</evidence>
<dbReference type="GO" id="GO:0003677">
    <property type="term" value="F:DNA binding"/>
    <property type="evidence" value="ECO:0007669"/>
    <property type="project" value="UniProtKB-UniRule"/>
</dbReference>
<evidence type="ECO:0000313" key="6">
    <source>
        <dbReference type="Proteomes" id="UP000076830"/>
    </source>
</evidence>